<evidence type="ECO:0000313" key="2">
    <source>
        <dbReference type="Proteomes" id="UP000461730"/>
    </source>
</evidence>
<accession>A0A7K1U7F7</accession>
<dbReference type="Gene3D" id="2.60.40.1930">
    <property type="match status" value="1"/>
</dbReference>
<organism evidence="1 2">
    <name type="scientific">Chitinophaga tropicalis</name>
    <dbReference type="NCBI Taxonomy" id="2683588"/>
    <lineage>
        <taxon>Bacteria</taxon>
        <taxon>Pseudomonadati</taxon>
        <taxon>Bacteroidota</taxon>
        <taxon>Chitinophagia</taxon>
        <taxon>Chitinophagales</taxon>
        <taxon>Chitinophagaceae</taxon>
        <taxon>Chitinophaga</taxon>
    </lineage>
</organism>
<dbReference type="AlphaFoldDB" id="A0A7K1U7F7"/>
<reference evidence="1 2" key="1">
    <citation type="submission" date="2019-12" db="EMBL/GenBank/DDBJ databases">
        <title>Chitinophaga sp. strain ysch24 (GDMCC 1.1355), whole genome shotgun sequence.</title>
        <authorList>
            <person name="Zhang X."/>
        </authorList>
    </citation>
    <scope>NUCLEOTIDE SEQUENCE [LARGE SCALE GENOMIC DNA]</scope>
    <source>
        <strain evidence="2">ysch24</strain>
    </source>
</reference>
<dbReference type="Proteomes" id="UP000461730">
    <property type="component" value="Unassembled WGS sequence"/>
</dbReference>
<name>A0A7K1U7F7_9BACT</name>
<evidence type="ECO:0008006" key="3">
    <source>
        <dbReference type="Google" id="ProtNLM"/>
    </source>
</evidence>
<dbReference type="RefSeq" id="WP_157307741.1">
    <property type="nucleotide sequence ID" value="NZ_WRXN01000008.1"/>
</dbReference>
<sequence length="679" mass="77173">MIKAEKYILLLCFLFARPAAGLSQHKEMMDGLAERLHALSDREPQTNVYLNTDRGIYESGEDLWFKGYVLDARSFMLSLADKTLYVKLQKIDNDSTVWEEMYPIMNGMANGQVYLNGDLPEGEYCLKAYSANSFNSGQPAFNALRHIRIVKDAYSLRKIAAVRLKDTVYTPLPVKDTSIAIHLLKNEHDSLQLKITAINHKPERIFLRVQQRGIVQSIAMAMLADSLLITLPAQNTPQGIAAVTLFNEQLKPLAERLIYMNPEKRLYVECQLSKETYAKREKVSLHIKTTDKDGKPVPAVLDLTVFSSFYNNNLDSKEIDNHYYLSSQLRGRIYQPGRYFNEKDPGRLQQLDQLLLALGAKSYTWNEEEMRKNIKDNNPLLSDSIAGRLTTKKKNARGPLVLMAFDSEERYSQAITVDINGRFSLTPEIFSMGRRIYIKSFVENDPEQRITINNPFTTIRETEKAKGMNYPLVLADEQKDPPAQLPPEIGPLSQTLTGVEITAKGRSRSWPKYLGKLDSLARMDGNNDYVGQCGILNCPACHSGRKPEEGKTYSEYVGNRRNEISTHPFSFSAGEMRQVKYHYHDYTEEELLRKFNLAAANGYYSHQEFIQPDYDKTNDNSLPDFRRTLIWQPVIVTDQKGEAVISFFCSDIPGSFTGKVEGISDGGLLGKNTFTLYVK</sequence>
<dbReference type="EMBL" id="WRXN01000008">
    <property type="protein sequence ID" value="MVT10294.1"/>
    <property type="molecule type" value="Genomic_DNA"/>
</dbReference>
<keyword evidence="2" id="KW-1185">Reference proteome</keyword>
<gene>
    <name evidence="1" type="ORF">GO493_18625</name>
</gene>
<protein>
    <recommendedName>
        <fullName evidence="3">Macroglobulin domain-containing protein</fullName>
    </recommendedName>
</protein>
<proteinExistence type="predicted"/>
<comment type="caution">
    <text evidence="1">The sequence shown here is derived from an EMBL/GenBank/DDBJ whole genome shotgun (WGS) entry which is preliminary data.</text>
</comment>
<evidence type="ECO:0000313" key="1">
    <source>
        <dbReference type="EMBL" id="MVT10294.1"/>
    </source>
</evidence>